<sequence>MFNAATKMNKPKPKKGFNLFDNDTSSDDDKPPKAPTKNLPRFADTTTSSVPSHPYASLAAAENFMTKNFSAKPCNVPEPMPPNVKDAIAQHIDDEMKQEQIIPRSSVQPGDCAGQFRQRFIRPSTTSGECNIPDSGESSSSQASTHFDSNTAASTSRVDASQLHRATASSVEQQTDATPRETDISGGDNFGKALYALPDKDFSFKHKNGEMISIHKNVLAAQSPYFFQQFYGNPGSSIDTVLVDDFDPQVISLAIKACYQQSFDENALDDRTAEQLYNFAMKYDIGHVKALLPETSTKNIISADTVCSIALRSYETNDLQLRQKCATFIASLITEGKEIPDGIHDLPADFDKAIVLAIATKSKI</sequence>
<name>A0AC35FAN0_9BILA</name>
<evidence type="ECO:0000313" key="1">
    <source>
        <dbReference type="Proteomes" id="UP000887580"/>
    </source>
</evidence>
<protein>
    <submittedName>
        <fullName evidence="2">BTB domain-containing protein</fullName>
    </submittedName>
</protein>
<evidence type="ECO:0000313" key="2">
    <source>
        <dbReference type="WBParaSite" id="PS1159_v2.g1546.t1"/>
    </source>
</evidence>
<accession>A0AC35FAN0</accession>
<organism evidence="1 2">
    <name type="scientific">Panagrolaimus sp. PS1159</name>
    <dbReference type="NCBI Taxonomy" id="55785"/>
    <lineage>
        <taxon>Eukaryota</taxon>
        <taxon>Metazoa</taxon>
        <taxon>Ecdysozoa</taxon>
        <taxon>Nematoda</taxon>
        <taxon>Chromadorea</taxon>
        <taxon>Rhabditida</taxon>
        <taxon>Tylenchina</taxon>
        <taxon>Panagrolaimomorpha</taxon>
        <taxon>Panagrolaimoidea</taxon>
        <taxon>Panagrolaimidae</taxon>
        <taxon>Panagrolaimus</taxon>
    </lineage>
</organism>
<reference evidence="2" key="1">
    <citation type="submission" date="2022-11" db="UniProtKB">
        <authorList>
            <consortium name="WormBaseParasite"/>
        </authorList>
    </citation>
    <scope>IDENTIFICATION</scope>
</reference>
<proteinExistence type="predicted"/>
<dbReference type="Proteomes" id="UP000887580">
    <property type="component" value="Unplaced"/>
</dbReference>
<dbReference type="WBParaSite" id="PS1159_v2.g1546.t1">
    <property type="protein sequence ID" value="PS1159_v2.g1546.t1"/>
    <property type="gene ID" value="PS1159_v2.g1546"/>
</dbReference>